<evidence type="ECO:0000313" key="13">
    <source>
        <dbReference type="EMBL" id="MET3790673.1"/>
    </source>
</evidence>
<reference evidence="13 14" key="1">
    <citation type="submission" date="2024-06" db="EMBL/GenBank/DDBJ databases">
        <title>Genomic Encyclopedia of Type Strains, Phase IV (KMG-IV): sequencing the most valuable type-strain genomes for metagenomic binning, comparative biology and taxonomic classification.</title>
        <authorList>
            <person name="Goeker M."/>
        </authorList>
    </citation>
    <scope>NUCLEOTIDE SEQUENCE [LARGE SCALE GENOMIC DNA]</scope>
    <source>
        <strain evidence="13 14">DSM 27865</strain>
    </source>
</reference>
<evidence type="ECO:0000256" key="7">
    <source>
        <dbReference type="ARBA" id="ARBA00022840"/>
    </source>
</evidence>
<keyword evidence="7" id="KW-0067">ATP-binding</keyword>
<dbReference type="InterPro" id="IPR007694">
    <property type="entry name" value="DNA_helicase_DnaB-like_C"/>
</dbReference>
<evidence type="ECO:0000256" key="11">
    <source>
        <dbReference type="ARBA" id="ARBA00048954"/>
    </source>
</evidence>
<dbReference type="GO" id="GO:0003678">
    <property type="term" value="F:DNA helicase activity"/>
    <property type="evidence" value="ECO:0007669"/>
    <property type="project" value="UniProtKB-EC"/>
</dbReference>
<dbReference type="InterPro" id="IPR036185">
    <property type="entry name" value="DNA_heli_DnaB-like_N_sf"/>
</dbReference>
<dbReference type="EMBL" id="JBEPML010000002">
    <property type="protein sequence ID" value="MET3790673.1"/>
    <property type="molecule type" value="Genomic_DNA"/>
</dbReference>
<evidence type="ECO:0000313" key="14">
    <source>
        <dbReference type="Proteomes" id="UP001549076"/>
    </source>
</evidence>
<dbReference type="PANTHER" id="PTHR30153:SF2">
    <property type="entry name" value="REPLICATIVE DNA HELICASE"/>
    <property type="match status" value="1"/>
</dbReference>
<gene>
    <name evidence="13" type="ORF">ABID37_000864</name>
</gene>
<evidence type="ECO:0000256" key="6">
    <source>
        <dbReference type="ARBA" id="ARBA00022806"/>
    </source>
</evidence>
<evidence type="ECO:0000256" key="3">
    <source>
        <dbReference type="ARBA" id="ARBA00022705"/>
    </source>
</evidence>
<dbReference type="Proteomes" id="UP001549076">
    <property type="component" value="Unassembled WGS sequence"/>
</dbReference>
<evidence type="ECO:0000259" key="12">
    <source>
        <dbReference type="PROSITE" id="PS51199"/>
    </source>
</evidence>
<accession>A0ABV2MYA8</accession>
<dbReference type="PANTHER" id="PTHR30153">
    <property type="entry name" value="REPLICATIVE DNA HELICASE DNAB"/>
    <property type="match status" value="1"/>
</dbReference>
<evidence type="ECO:0000256" key="8">
    <source>
        <dbReference type="ARBA" id="ARBA00023125"/>
    </source>
</evidence>
<dbReference type="SUPFAM" id="SSF52540">
    <property type="entry name" value="P-loop containing nucleoside triphosphate hydrolases"/>
    <property type="match status" value="1"/>
</dbReference>
<sequence length="496" mass="55111">MNAYSREFQAPTEICNIEVEQSLLGTLFLANDALLHIKDYLLPEHFFEPMHRDVYEVISDMVRSGKVANPITVKTFLPETYKNLRIEGQPATVAAYLARIATAANPSSLITDAGLIRDMAKRRRLVSIAEEMLSSARNIEVDCDPNDLAEKAIVDLSDAMAGDDAIYGAVSFADALDDALEITNSAFSGRKTSGISYGFSPLEKLIGPLSPGQLIILGGATKQGKSALAGQLAMGAAEKGSPVWFYSGEMSPAELAMRESSRETKVSVSRQKRGKVVEADFERLVQFRTDHIHLPIFIQPKRLTVDAIVERAKLFVRKKGPGLIVIDHIGLVERGRGQKAMSEWEFGQEVTMNLKQLAREIECPVIGCAQLKKNTFAERGPLNEKFLDQIVARRPRYTDLIGAMERDADHVIIPFRPSVFLKEHEPPQHSDLHLKWESMVSDQERKAKIVLALSRESHWPRESDCGWDGATTTFYETGSENEPELVPAVDNPLGFF</sequence>
<dbReference type="SUPFAM" id="SSF48024">
    <property type="entry name" value="N-terminal domain of DnaB helicase"/>
    <property type="match status" value="1"/>
</dbReference>
<keyword evidence="5 13" id="KW-0378">Hydrolase</keyword>
<evidence type="ECO:0000256" key="9">
    <source>
        <dbReference type="ARBA" id="ARBA00023235"/>
    </source>
</evidence>
<dbReference type="EC" id="5.6.2.3" evidence="10"/>
<dbReference type="RefSeq" id="WP_354192860.1">
    <property type="nucleotide sequence ID" value="NZ_JBEPML010000002.1"/>
</dbReference>
<keyword evidence="2" id="KW-0639">Primosome</keyword>
<evidence type="ECO:0000256" key="4">
    <source>
        <dbReference type="ARBA" id="ARBA00022741"/>
    </source>
</evidence>
<keyword evidence="9" id="KW-0413">Isomerase</keyword>
<protein>
    <recommendedName>
        <fullName evidence="10">DNA 5'-3' helicase</fullName>
        <ecNumber evidence="10">5.6.2.3</ecNumber>
    </recommendedName>
</protein>
<dbReference type="InterPro" id="IPR016136">
    <property type="entry name" value="DNA_helicase_N/primase_C"/>
</dbReference>
<evidence type="ECO:0000256" key="1">
    <source>
        <dbReference type="ARBA" id="ARBA00008428"/>
    </source>
</evidence>
<comment type="caution">
    <text evidence="13">The sequence shown here is derived from an EMBL/GenBank/DDBJ whole genome shotgun (WGS) entry which is preliminary data.</text>
</comment>
<organism evidence="13 14">
    <name type="scientific">Aquamicrobium terrae</name>
    <dbReference type="NCBI Taxonomy" id="1324945"/>
    <lineage>
        <taxon>Bacteria</taxon>
        <taxon>Pseudomonadati</taxon>
        <taxon>Pseudomonadota</taxon>
        <taxon>Alphaproteobacteria</taxon>
        <taxon>Hyphomicrobiales</taxon>
        <taxon>Phyllobacteriaceae</taxon>
        <taxon>Aquamicrobium</taxon>
    </lineage>
</organism>
<keyword evidence="4" id="KW-0547">Nucleotide-binding</keyword>
<dbReference type="InterPro" id="IPR007693">
    <property type="entry name" value="DNA_helicase_DnaB-like_N"/>
</dbReference>
<keyword evidence="6 13" id="KW-0347">Helicase</keyword>
<dbReference type="Gene3D" id="1.10.860.10">
    <property type="entry name" value="DNAb Helicase, Chain A"/>
    <property type="match status" value="1"/>
</dbReference>
<keyword evidence="3" id="KW-0235">DNA replication</keyword>
<proteinExistence type="inferred from homology"/>
<name>A0ABV2MYA8_9HYPH</name>
<dbReference type="GO" id="GO:0016787">
    <property type="term" value="F:hydrolase activity"/>
    <property type="evidence" value="ECO:0007669"/>
    <property type="project" value="UniProtKB-KW"/>
</dbReference>
<dbReference type="InterPro" id="IPR027417">
    <property type="entry name" value="P-loop_NTPase"/>
</dbReference>
<keyword evidence="14" id="KW-1185">Reference proteome</keyword>
<evidence type="ECO:0000256" key="5">
    <source>
        <dbReference type="ARBA" id="ARBA00022801"/>
    </source>
</evidence>
<evidence type="ECO:0000256" key="2">
    <source>
        <dbReference type="ARBA" id="ARBA00022515"/>
    </source>
</evidence>
<dbReference type="Pfam" id="PF03796">
    <property type="entry name" value="DnaB_C"/>
    <property type="match status" value="1"/>
</dbReference>
<comment type="similarity">
    <text evidence="1">Belongs to the helicase family. DnaB subfamily.</text>
</comment>
<dbReference type="Gene3D" id="3.40.50.300">
    <property type="entry name" value="P-loop containing nucleotide triphosphate hydrolases"/>
    <property type="match status" value="1"/>
</dbReference>
<dbReference type="PROSITE" id="PS51199">
    <property type="entry name" value="SF4_HELICASE"/>
    <property type="match status" value="1"/>
</dbReference>
<keyword evidence="8" id="KW-0238">DNA-binding</keyword>
<evidence type="ECO:0000256" key="10">
    <source>
        <dbReference type="ARBA" id="ARBA00044969"/>
    </source>
</evidence>
<comment type="catalytic activity">
    <reaction evidence="11">
        <text>ATP + H2O = ADP + phosphate + H(+)</text>
        <dbReference type="Rhea" id="RHEA:13065"/>
        <dbReference type="ChEBI" id="CHEBI:15377"/>
        <dbReference type="ChEBI" id="CHEBI:15378"/>
        <dbReference type="ChEBI" id="CHEBI:30616"/>
        <dbReference type="ChEBI" id="CHEBI:43474"/>
        <dbReference type="ChEBI" id="CHEBI:456216"/>
        <dbReference type="EC" id="5.6.2.3"/>
    </reaction>
</comment>
<dbReference type="Pfam" id="PF00772">
    <property type="entry name" value="DnaB"/>
    <property type="match status" value="1"/>
</dbReference>
<feature type="domain" description="SF4 helicase" evidence="12">
    <location>
        <begin position="188"/>
        <end position="404"/>
    </location>
</feature>